<dbReference type="Proteomes" id="UP001207468">
    <property type="component" value="Unassembled WGS sequence"/>
</dbReference>
<comment type="caution">
    <text evidence="1">The sequence shown here is derived from an EMBL/GenBank/DDBJ whole genome shotgun (WGS) entry which is preliminary data.</text>
</comment>
<evidence type="ECO:0000313" key="1">
    <source>
        <dbReference type="EMBL" id="KAI9509553.1"/>
    </source>
</evidence>
<evidence type="ECO:0000313" key="2">
    <source>
        <dbReference type="Proteomes" id="UP001207468"/>
    </source>
</evidence>
<accession>A0ACC0UCV1</accession>
<name>A0ACC0UCV1_9AGAM</name>
<organism evidence="1 2">
    <name type="scientific">Russula earlei</name>
    <dbReference type="NCBI Taxonomy" id="71964"/>
    <lineage>
        <taxon>Eukaryota</taxon>
        <taxon>Fungi</taxon>
        <taxon>Dikarya</taxon>
        <taxon>Basidiomycota</taxon>
        <taxon>Agaricomycotina</taxon>
        <taxon>Agaricomycetes</taxon>
        <taxon>Russulales</taxon>
        <taxon>Russulaceae</taxon>
        <taxon>Russula</taxon>
    </lineage>
</organism>
<sequence length="288" mass="33474">MSVKNLQPNVDRTLIKVAECVRLFESIYNEMHASTDITQEDGLERDLKTQLKKLQRLRNEIKTLVASNDIKDKAALLENLGLIKTQITKFKAYLFKKEDIIYFGPRVYEKLALEEWSRECLDTLQYQVDAEDLWIDMLLYEEEGKTGVLEKNQNKIEEVKRRIERQKGVMSRLEPISILITQNILSTVQIGTLKDHLDYFMNHADGYDDEDENIFGDFPLDEEECSSLIAECYNSRGQRHGHKAILRYLSSFTSPSLPRTPKHLRVSSVLLPRSMARNKALSFVMQRI</sequence>
<keyword evidence="2" id="KW-1185">Reference proteome</keyword>
<dbReference type="EMBL" id="JAGFNK010000061">
    <property type="protein sequence ID" value="KAI9509553.1"/>
    <property type="molecule type" value="Genomic_DNA"/>
</dbReference>
<protein>
    <submittedName>
        <fullName evidence="1">Not1 N-terminal domain, CCR4-Not complex component-domain-containing protein</fullName>
    </submittedName>
</protein>
<proteinExistence type="predicted"/>
<reference evidence="1" key="1">
    <citation type="submission" date="2021-03" db="EMBL/GenBank/DDBJ databases">
        <title>Evolutionary priming and transition to the ectomycorrhizal habit in an iconic lineage of mushroom-forming fungi: is preadaptation a requirement?</title>
        <authorList>
            <consortium name="DOE Joint Genome Institute"/>
            <person name="Looney B.P."/>
            <person name="Miyauchi S."/>
            <person name="Morin E."/>
            <person name="Drula E."/>
            <person name="Courty P.E."/>
            <person name="Chicoki N."/>
            <person name="Fauchery L."/>
            <person name="Kohler A."/>
            <person name="Kuo A."/>
            <person name="LaButti K."/>
            <person name="Pangilinan J."/>
            <person name="Lipzen A."/>
            <person name="Riley R."/>
            <person name="Andreopoulos W."/>
            <person name="He G."/>
            <person name="Johnson J."/>
            <person name="Barry K.W."/>
            <person name="Grigoriev I.V."/>
            <person name="Nagy L."/>
            <person name="Hibbett D."/>
            <person name="Henrissat B."/>
            <person name="Matheny P.B."/>
            <person name="Labbe J."/>
            <person name="Martin A.F."/>
        </authorList>
    </citation>
    <scope>NUCLEOTIDE SEQUENCE</scope>
    <source>
        <strain evidence="1">BPL698</strain>
    </source>
</reference>
<gene>
    <name evidence="1" type="ORF">F5148DRAFT_740880</name>
</gene>